<accession>A0A2K2H5Z7</accession>
<sequence length="142" mass="16385">MADRVRRPVEFDKMLNELRDEGIFKTYKDALVFAACLGKNRGKRVAFEKSGEPINLQIFSAEFDQMVLNCIAISENSEPEIMGKDREDEKVRIFEEYACGGLEILKNEFWDSRLGWESGLVNLILREEKEDKILTDITMLGD</sequence>
<dbReference type="RefSeq" id="WP_103116831.1">
    <property type="nucleotide sequence ID" value="NZ_PPFX01000058.1"/>
</dbReference>
<dbReference type="Proteomes" id="UP000236340">
    <property type="component" value="Unassembled WGS sequence"/>
</dbReference>
<evidence type="ECO:0000313" key="1">
    <source>
        <dbReference type="EMBL" id="PNU18660.1"/>
    </source>
</evidence>
<dbReference type="NCBIfam" id="TIGR04062">
    <property type="entry name" value="dnd_assoc_4"/>
    <property type="match status" value="1"/>
</dbReference>
<dbReference type="AlphaFoldDB" id="A0A2K2H5Z7"/>
<proteinExistence type="predicted"/>
<reference evidence="1 2" key="1">
    <citation type="journal article" date="2018" name="Genome Announc.">
        <title>Genome Sequence of Geothermobacter sp. HR-1 Iron Reducer from the Loihi Seamount.</title>
        <authorList>
            <person name="Smith H."/>
            <person name="Abuyen K."/>
            <person name="Tremblay J."/>
            <person name="Savalia P."/>
            <person name="Perez-Rodriguez I."/>
            <person name="Emerson D."/>
            <person name="Tully B."/>
            <person name="Amend J."/>
        </authorList>
    </citation>
    <scope>NUCLEOTIDE SEQUENCE [LARGE SCALE GENOMIC DNA]</scope>
    <source>
        <strain evidence="1 2">HR-1</strain>
    </source>
</reference>
<evidence type="ECO:0000313" key="2">
    <source>
        <dbReference type="Proteomes" id="UP000236340"/>
    </source>
</evidence>
<comment type="caution">
    <text evidence="1">The sequence shown here is derived from an EMBL/GenBank/DDBJ whole genome shotgun (WGS) entry which is preliminary data.</text>
</comment>
<dbReference type="EMBL" id="PPFX01000058">
    <property type="protein sequence ID" value="PNU18660.1"/>
    <property type="molecule type" value="Genomic_DNA"/>
</dbReference>
<protein>
    <submittedName>
        <fullName evidence="1">DNA phosphorothioation-associated protein 4</fullName>
    </submittedName>
</protein>
<dbReference type="InterPro" id="IPR023983">
    <property type="entry name" value="DNA_S_mod_dnd_assoc_4"/>
</dbReference>
<organism evidence="1 2">
    <name type="scientific">Geothermobacter hydrogeniphilus</name>
    <dbReference type="NCBI Taxonomy" id="1969733"/>
    <lineage>
        <taxon>Bacteria</taxon>
        <taxon>Pseudomonadati</taxon>
        <taxon>Thermodesulfobacteriota</taxon>
        <taxon>Desulfuromonadia</taxon>
        <taxon>Desulfuromonadales</taxon>
        <taxon>Geothermobacteraceae</taxon>
        <taxon>Geothermobacter</taxon>
    </lineage>
</organism>
<dbReference type="OrthoDB" id="5515959at2"/>
<gene>
    <name evidence="1" type="ORF">C2E25_16565</name>
</gene>
<name>A0A2K2H5Z7_9BACT</name>